<dbReference type="EMBL" id="LBWB01000012">
    <property type="protein sequence ID" value="KKR00454.1"/>
    <property type="molecule type" value="Genomic_DNA"/>
</dbReference>
<dbReference type="AlphaFoldDB" id="A0A0G0M8J4"/>
<proteinExistence type="predicted"/>
<evidence type="ECO:0000313" key="2">
    <source>
        <dbReference type="Proteomes" id="UP000033881"/>
    </source>
</evidence>
<reference evidence="1 2" key="1">
    <citation type="journal article" date="2015" name="Nature">
        <title>rRNA introns, odd ribosomes, and small enigmatic genomes across a large radiation of phyla.</title>
        <authorList>
            <person name="Brown C.T."/>
            <person name="Hug L.A."/>
            <person name="Thomas B.C."/>
            <person name="Sharon I."/>
            <person name="Castelle C.J."/>
            <person name="Singh A."/>
            <person name="Wilkins M.J."/>
            <person name="Williams K.H."/>
            <person name="Banfield J.F."/>
        </authorList>
    </citation>
    <scope>NUCLEOTIDE SEQUENCE [LARGE SCALE GENOMIC DNA]</scope>
</reference>
<name>A0A0G0M8J4_9BACT</name>
<dbReference type="Proteomes" id="UP000033881">
    <property type="component" value="Unassembled WGS sequence"/>
</dbReference>
<evidence type="ECO:0000313" key="1">
    <source>
        <dbReference type="EMBL" id="KKR00454.1"/>
    </source>
</evidence>
<gene>
    <name evidence="1" type="ORF">UT24_C0012G0076</name>
</gene>
<accession>A0A0G0M8J4</accession>
<protein>
    <submittedName>
        <fullName evidence="1">Uncharacterized protein</fullName>
    </submittedName>
</protein>
<comment type="caution">
    <text evidence="1">The sequence shown here is derived from an EMBL/GenBank/DDBJ whole genome shotgun (WGS) entry which is preliminary data.</text>
</comment>
<dbReference type="InterPro" id="IPR019546">
    <property type="entry name" value="TAT_signal_bac_arc"/>
</dbReference>
<dbReference type="PROSITE" id="PS51318">
    <property type="entry name" value="TAT"/>
    <property type="match status" value="1"/>
</dbReference>
<sequence length="370" mass="41882">MGEGGLDPRKKLSRRDFLKLGLAGAAVTAEVLFLDEIRRLRKQAEALGNLGKPDIDIPPEQSKKIVEIDTQLRNFGKKIYLEEGGKVPNLNSDGILTIYLARNNLIPGIRNAYFRNPDDFKVWITEQGSYSYDFKADRPAVTGGTTERQKQAREIFDAYLTDDQWRVVEVKLTDQNHAGGNMVQWQAGAKEYSDSKSPLPWGAYSAYIHELTHAGIPINESKMIDGKPVLLPYGLRRTLDFVGDWLGAMNQEYEYFQKRFFRAEGDQTLGRIRKEGVGNFGSALKEIIAMSCADYIFPPLNDDLIKIIQNKYEPLGNFPVTERAIRRSIAYVHYGVTAGDQYPDGIERRNGFESGSFAGDLFWKIYQFAK</sequence>
<dbReference type="InterPro" id="IPR006311">
    <property type="entry name" value="TAT_signal"/>
</dbReference>
<dbReference type="Pfam" id="PF10518">
    <property type="entry name" value="TAT_signal"/>
    <property type="match status" value="1"/>
</dbReference>
<dbReference type="STRING" id="1618574.UT24_C0012G0076"/>
<organism evidence="1 2">
    <name type="scientific">Candidatus Woesebacteria bacterium GW2011_GWB1_39_12</name>
    <dbReference type="NCBI Taxonomy" id="1618574"/>
    <lineage>
        <taxon>Bacteria</taxon>
        <taxon>Candidatus Woeseibacteriota</taxon>
    </lineage>
</organism>